<organism evidence="1 2">
    <name type="scientific">Iningainema tapete BLCC-T55</name>
    <dbReference type="NCBI Taxonomy" id="2748662"/>
    <lineage>
        <taxon>Bacteria</taxon>
        <taxon>Bacillati</taxon>
        <taxon>Cyanobacteriota</taxon>
        <taxon>Cyanophyceae</taxon>
        <taxon>Nostocales</taxon>
        <taxon>Scytonemataceae</taxon>
        <taxon>Iningainema tapete</taxon>
    </lineage>
</organism>
<reference evidence="1" key="1">
    <citation type="submission" date="2020-09" db="EMBL/GenBank/DDBJ databases">
        <title>Iningainema tapete sp. nov. (Scytonemataceae, Cyanobacteria) from greenhouses in central Florida (USA) produces two types of nodularin with biosynthetic potential for microcystin-LR and anabaenopeptins.</title>
        <authorList>
            <person name="Berthold D.E."/>
            <person name="Lefler F.W."/>
            <person name="Huang I.-S."/>
            <person name="Abdulla H."/>
            <person name="Zimba P.V."/>
            <person name="Laughinghouse H.D. IV."/>
        </authorList>
    </citation>
    <scope>NUCLEOTIDE SEQUENCE</scope>
    <source>
        <strain evidence="1">BLCCT55</strain>
    </source>
</reference>
<proteinExistence type="predicted"/>
<evidence type="ECO:0000313" key="1">
    <source>
        <dbReference type="EMBL" id="MBD2771147.1"/>
    </source>
</evidence>
<protein>
    <submittedName>
        <fullName evidence="1">Uncharacterized protein</fullName>
    </submittedName>
</protein>
<dbReference type="AlphaFoldDB" id="A0A8J6XEK8"/>
<dbReference type="Proteomes" id="UP000629098">
    <property type="component" value="Unassembled WGS sequence"/>
</dbReference>
<keyword evidence="2" id="KW-1185">Reference proteome</keyword>
<name>A0A8J6XEK8_9CYAN</name>
<sequence length="153" mass="17744">MFTLEQRYQILTLLNQALLRTDTMRSQYGDYSGEFYRFDATLSPTEYQKNRPVPLLFQKEDIWQRLTKIESESEYLVQQVLQLLEGLQTIERAIITERSSPNGALRKADVLEWDTGRSSGMLTQRDDFIEQLRYFLGLPPSPNNSGGGMLLRS</sequence>
<comment type="caution">
    <text evidence="1">The sequence shown here is derived from an EMBL/GenBank/DDBJ whole genome shotgun (WGS) entry which is preliminary data.</text>
</comment>
<gene>
    <name evidence="1" type="ORF">ICL16_03165</name>
</gene>
<evidence type="ECO:0000313" key="2">
    <source>
        <dbReference type="Proteomes" id="UP000629098"/>
    </source>
</evidence>
<dbReference type="RefSeq" id="WP_190825440.1">
    <property type="nucleotide sequence ID" value="NZ_CAWPPI010000013.1"/>
</dbReference>
<accession>A0A8J6XEK8</accession>
<dbReference type="EMBL" id="JACXAE010000013">
    <property type="protein sequence ID" value="MBD2771147.1"/>
    <property type="molecule type" value="Genomic_DNA"/>
</dbReference>